<dbReference type="InterPro" id="IPR001351">
    <property type="entry name" value="Ribosomal_uS3_C"/>
</dbReference>
<keyword evidence="2 6" id="KW-0694">RNA-binding</keyword>
<dbReference type="InterPro" id="IPR005703">
    <property type="entry name" value="Ribosomal_uS3_euk/arc"/>
</dbReference>
<proteinExistence type="inferred from homology"/>
<dbReference type="InterPro" id="IPR036419">
    <property type="entry name" value="Ribosomal_S3_C_sf"/>
</dbReference>
<evidence type="ECO:0000256" key="1">
    <source>
        <dbReference type="ARBA" id="ARBA00010761"/>
    </source>
</evidence>
<dbReference type="CDD" id="cd02413">
    <property type="entry name" value="KH-II_40S_S3"/>
    <property type="match status" value="1"/>
</dbReference>
<keyword evidence="3" id="KW-0689">Ribosomal protein</keyword>
<dbReference type="InterPro" id="IPR057258">
    <property type="entry name" value="Ribosomal_uS3"/>
</dbReference>
<dbReference type="Gene3D" id="3.30.1140.32">
    <property type="entry name" value="Ribosomal protein S3, C-terminal domain"/>
    <property type="match status" value="1"/>
</dbReference>
<dbReference type="PANTHER" id="PTHR11760:SF32">
    <property type="entry name" value="SMALL RIBOSOMAL SUBUNIT PROTEIN US3"/>
    <property type="match status" value="1"/>
</dbReference>
<evidence type="ECO:0000256" key="2">
    <source>
        <dbReference type="ARBA" id="ARBA00022884"/>
    </source>
</evidence>
<protein>
    <recommendedName>
        <fullName evidence="5">40S ribosomal protein S3</fullName>
    </recommendedName>
</protein>
<dbReference type="GO" id="GO:0003723">
    <property type="term" value="F:RNA binding"/>
    <property type="evidence" value="ECO:0007669"/>
    <property type="project" value="UniProtKB-UniRule"/>
</dbReference>
<dbReference type="PROSITE" id="PS50823">
    <property type="entry name" value="KH_TYPE_2"/>
    <property type="match status" value="1"/>
</dbReference>
<dbReference type="Pfam" id="PF00189">
    <property type="entry name" value="Ribosomal_S3_C"/>
    <property type="match status" value="1"/>
</dbReference>
<dbReference type="EMBL" id="HBGF01037787">
    <property type="protein sequence ID" value="CAD9136355.1"/>
    <property type="molecule type" value="Transcribed_RNA"/>
</dbReference>
<dbReference type="GO" id="GO:0003735">
    <property type="term" value="F:structural constituent of ribosome"/>
    <property type="evidence" value="ECO:0007669"/>
    <property type="project" value="InterPro"/>
</dbReference>
<dbReference type="InterPro" id="IPR009019">
    <property type="entry name" value="KH_sf_prok-type"/>
</dbReference>
<dbReference type="GO" id="GO:0022627">
    <property type="term" value="C:cytosolic small ribosomal subunit"/>
    <property type="evidence" value="ECO:0007669"/>
    <property type="project" value="TreeGrafter"/>
</dbReference>
<evidence type="ECO:0000256" key="6">
    <source>
        <dbReference type="PROSITE-ProRule" id="PRU00118"/>
    </source>
</evidence>
<evidence type="ECO:0000259" key="7">
    <source>
        <dbReference type="PROSITE" id="PS50823"/>
    </source>
</evidence>
<dbReference type="InterPro" id="IPR015946">
    <property type="entry name" value="KH_dom-like_a/b"/>
</dbReference>
<reference evidence="8" key="1">
    <citation type="submission" date="2021-01" db="EMBL/GenBank/DDBJ databases">
        <authorList>
            <person name="Corre E."/>
            <person name="Pelletier E."/>
            <person name="Niang G."/>
            <person name="Scheremetjew M."/>
            <person name="Finn R."/>
            <person name="Kale V."/>
            <person name="Holt S."/>
            <person name="Cochrane G."/>
            <person name="Meng A."/>
            <person name="Brown T."/>
            <person name="Cohen L."/>
        </authorList>
    </citation>
    <scope>NUCLEOTIDE SEQUENCE</scope>
    <source>
        <strain evidence="8">CCAP 1951/1</strain>
    </source>
</reference>
<dbReference type="PANTHER" id="PTHR11760">
    <property type="entry name" value="30S/40S RIBOSOMAL PROTEIN S3"/>
    <property type="match status" value="1"/>
</dbReference>
<dbReference type="GO" id="GO:0006412">
    <property type="term" value="P:translation"/>
    <property type="evidence" value="ECO:0007669"/>
    <property type="project" value="InterPro"/>
</dbReference>
<gene>
    <name evidence="8" type="ORF">NDES1114_LOCUS25255</name>
</gene>
<dbReference type="Gene3D" id="3.30.300.20">
    <property type="match status" value="1"/>
</dbReference>
<sequence length="217" mass="24240">MGPLSKKRKFVRDGIFYAELHEFLRRELAEEGFSGVEHRVTPTRTEIVIKATKTKEVLGDKGRRIRELTSLVAQRWRYPEGGVQLFVERVAVRGLSAMAQAESLRYKLISGLPIRRAAMGIMRFVIESGAKGVEVLVSGKIRGQRGKCMKFRDGYMLKSGEAKHNHTDQCTRHVALRAGTIGIKMRIMLPYDAEGIAGSSKPHPDVITVLPPKEVTA</sequence>
<keyword evidence="4" id="KW-0687">Ribonucleoprotein</keyword>
<name>A0A7S1MNE2_NEODS</name>
<comment type="similarity">
    <text evidence="1">Belongs to the universal ribosomal protein uS3 family.</text>
</comment>
<dbReference type="Pfam" id="PF07650">
    <property type="entry name" value="KH_2"/>
    <property type="match status" value="1"/>
</dbReference>
<dbReference type="AlphaFoldDB" id="A0A7S1MNE2"/>
<dbReference type="NCBIfam" id="TIGR01008">
    <property type="entry name" value="uS3_euk_arch"/>
    <property type="match status" value="1"/>
</dbReference>
<evidence type="ECO:0000313" key="8">
    <source>
        <dbReference type="EMBL" id="CAD9136355.1"/>
    </source>
</evidence>
<evidence type="ECO:0000256" key="5">
    <source>
        <dbReference type="ARBA" id="ARBA00035408"/>
    </source>
</evidence>
<evidence type="ECO:0000256" key="4">
    <source>
        <dbReference type="ARBA" id="ARBA00023274"/>
    </source>
</evidence>
<dbReference type="InterPro" id="IPR004044">
    <property type="entry name" value="KH_dom_type_2"/>
</dbReference>
<organism evidence="8">
    <name type="scientific">Neobodo designis</name>
    <name type="common">Flagellated protozoan</name>
    <name type="synonym">Bodo designis</name>
    <dbReference type="NCBI Taxonomy" id="312471"/>
    <lineage>
        <taxon>Eukaryota</taxon>
        <taxon>Discoba</taxon>
        <taxon>Euglenozoa</taxon>
        <taxon>Kinetoplastea</taxon>
        <taxon>Metakinetoplastina</taxon>
        <taxon>Neobodonida</taxon>
        <taxon>Neobodo</taxon>
    </lineage>
</organism>
<accession>A0A7S1MNE2</accession>
<dbReference type="FunFam" id="3.30.300.20:FF:000006">
    <property type="entry name" value="40S ribosomal protein S3"/>
    <property type="match status" value="1"/>
</dbReference>
<dbReference type="GO" id="GO:0005634">
    <property type="term" value="C:nucleus"/>
    <property type="evidence" value="ECO:0007669"/>
    <property type="project" value="TreeGrafter"/>
</dbReference>
<feature type="domain" description="KH type-2" evidence="7">
    <location>
        <begin position="20"/>
        <end position="91"/>
    </location>
</feature>
<dbReference type="SUPFAM" id="SSF54814">
    <property type="entry name" value="Prokaryotic type KH domain (KH-domain type II)"/>
    <property type="match status" value="1"/>
</dbReference>
<evidence type="ECO:0000256" key="3">
    <source>
        <dbReference type="ARBA" id="ARBA00022980"/>
    </source>
</evidence>
<dbReference type="SUPFAM" id="SSF54821">
    <property type="entry name" value="Ribosomal protein S3 C-terminal domain"/>
    <property type="match status" value="1"/>
</dbReference>